<feature type="transmembrane region" description="Helical" evidence="6">
    <location>
        <begin position="70"/>
        <end position="92"/>
    </location>
</feature>
<comment type="subcellular location">
    <subcellularLocation>
        <location evidence="1">Membrane</location>
        <topology evidence="1">Multi-pass membrane protein</topology>
    </subcellularLocation>
</comment>
<evidence type="ECO:0000313" key="9">
    <source>
        <dbReference type="Proteomes" id="UP000000709"/>
    </source>
</evidence>
<dbReference type="Gene3D" id="1.20.144.10">
    <property type="entry name" value="Phosphatidic acid phosphatase type 2/haloperoxidase"/>
    <property type="match status" value="1"/>
</dbReference>
<evidence type="ECO:0000256" key="1">
    <source>
        <dbReference type="ARBA" id="ARBA00004141"/>
    </source>
</evidence>
<dbReference type="OMA" id="HDLCQVT"/>
<dbReference type="Pfam" id="PF01569">
    <property type="entry name" value="PAP2"/>
    <property type="match status" value="1"/>
</dbReference>
<name>G3AN26_SPAPN</name>
<evidence type="ECO:0000256" key="3">
    <source>
        <dbReference type="ARBA" id="ARBA00022692"/>
    </source>
</evidence>
<evidence type="ECO:0000256" key="2">
    <source>
        <dbReference type="ARBA" id="ARBA00008816"/>
    </source>
</evidence>
<dbReference type="GO" id="GO:0008195">
    <property type="term" value="F:phosphatidate phosphatase activity"/>
    <property type="evidence" value="ECO:0007669"/>
    <property type="project" value="TreeGrafter"/>
</dbReference>
<dbReference type="KEGG" id="spaa:SPAPADRAFT_61508"/>
<sequence>MPLVPAFLQPSAILQYLQTDTFKKHRPDWAVTFFLIVYFFLVAEHAQPFQRQFSLSDLTISHPFTTDERVSGIECILLATFIPLITIFLVSLVKNNQGAFSSPHDTLHCVQISVLGLLVSMTVNGIVTDMLKNWIARPRPDFLARCGATAETPYNQLVDISVCTAPYGLSVLTDGMRSTPSGHSSISFSGFLYLTLWLLGQFKLLYSKPHHLYKYILAVLPLVLSCYVALSRTQDYRHHFEDIILGSLLGIGFASWSYHRYFNSLVSKISEIPRGDDEEESILPV</sequence>
<protein>
    <submittedName>
        <fullName evidence="8">Vacuolar diacylglycerol pyrophosphate phosphatase</fullName>
    </submittedName>
</protein>
<dbReference type="GO" id="GO:0006644">
    <property type="term" value="P:phospholipid metabolic process"/>
    <property type="evidence" value="ECO:0007669"/>
    <property type="project" value="InterPro"/>
</dbReference>
<dbReference type="EMBL" id="GL996502">
    <property type="protein sequence ID" value="EGW32440.1"/>
    <property type="molecule type" value="Genomic_DNA"/>
</dbReference>
<evidence type="ECO:0000256" key="6">
    <source>
        <dbReference type="SAM" id="Phobius"/>
    </source>
</evidence>
<feature type="transmembrane region" description="Helical" evidence="6">
    <location>
        <begin position="212"/>
        <end position="230"/>
    </location>
</feature>
<keyword evidence="3 6" id="KW-0812">Transmembrane</keyword>
<dbReference type="CDD" id="cd03390">
    <property type="entry name" value="PAP2_containing_1_like"/>
    <property type="match status" value="1"/>
</dbReference>
<dbReference type="GO" id="GO:0016020">
    <property type="term" value="C:membrane"/>
    <property type="evidence" value="ECO:0007669"/>
    <property type="project" value="UniProtKB-SubCell"/>
</dbReference>
<dbReference type="InterPro" id="IPR036938">
    <property type="entry name" value="PAP2/HPO_sf"/>
</dbReference>
<evidence type="ECO:0000256" key="4">
    <source>
        <dbReference type="ARBA" id="ARBA00022989"/>
    </source>
</evidence>
<evidence type="ECO:0000259" key="7">
    <source>
        <dbReference type="SMART" id="SM00014"/>
    </source>
</evidence>
<dbReference type="HOGENOM" id="CLU_021458_6_1_1"/>
<evidence type="ECO:0000256" key="5">
    <source>
        <dbReference type="ARBA" id="ARBA00023136"/>
    </source>
</evidence>
<feature type="transmembrane region" description="Helical" evidence="6">
    <location>
        <begin position="242"/>
        <end position="259"/>
    </location>
</feature>
<dbReference type="InParanoid" id="G3AN26"/>
<keyword evidence="9" id="KW-1185">Reference proteome</keyword>
<dbReference type="OrthoDB" id="10030083at2759"/>
<dbReference type="eggNOG" id="KOG3030">
    <property type="taxonomic scope" value="Eukaryota"/>
</dbReference>
<accession>G3AN26</accession>
<feature type="transmembrane region" description="Helical" evidence="6">
    <location>
        <begin position="29"/>
        <end position="49"/>
    </location>
</feature>
<dbReference type="InterPro" id="IPR043216">
    <property type="entry name" value="PAP-like"/>
</dbReference>
<dbReference type="GeneID" id="18873925"/>
<dbReference type="AlphaFoldDB" id="G3AN26"/>
<proteinExistence type="inferred from homology"/>
<feature type="transmembrane region" description="Helical" evidence="6">
    <location>
        <begin position="186"/>
        <end position="206"/>
    </location>
</feature>
<feature type="transmembrane region" description="Helical" evidence="6">
    <location>
        <begin position="112"/>
        <end position="131"/>
    </location>
</feature>
<dbReference type="STRING" id="619300.G3AN26"/>
<gene>
    <name evidence="8" type="ORF">SPAPADRAFT_61508</name>
</gene>
<dbReference type="Proteomes" id="UP000000709">
    <property type="component" value="Unassembled WGS sequence"/>
</dbReference>
<keyword evidence="5 6" id="KW-0472">Membrane</keyword>
<dbReference type="SMART" id="SM00014">
    <property type="entry name" value="acidPPc"/>
    <property type="match status" value="1"/>
</dbReference>
<dbReference type="PANTHER" id="PTHR10165">
    <property type="entry name" value="LIPID PHOSPHATE PHOSPHATASE"/>
    <property type="match status" value="1"/>
</dbReference>
<dbReference type="PANTHER" id="PTHR10165:SF35">
    <property type="entry name" value="RE23632P"/>
    <property type="match status" value="1"/>
</dbReference>
<evidence type="ECO:0000313" key="8">
    <source>
        <dbReference type="EMBL" id="EGW32440.1"/>
    </source>
</evidence>
<organism evidence="9">
    <name type="scientific">Spathaspora passalidarum (strain NRRL Y-27907 / 11-Y1)</name>
    <dbReference type="NCBI Taxonomy" id="619300"/>
    <lineage>
        <taxon>Eukaryota</taxon>
        <taxon>Fungi</taxon>
        <taxon>Dikarya</taxon>
        <taxon>Ascomycota</taxon>
        <taxon>Saccharomycotina</taxon>
        <taxon>Pichiomycetes</taxon>
        <taxon>Debaryomycetaceae</taxon>
        <taxon>Spathaspora</taxon>
    </lineage>
</organism>
<dbReference type="InterPro" id="IPR000326">
    <property type="entry name" value="PAP2/HPO"/>
</dbReference>
<comment type="similarity">
    <text evidence="2">Belongs to the PA-phosphatase related phosphoesterase family.</text>
</comment>
<reference evidence="8 9" key="1">
    <citation type="journal article" date="2011" name="Proc. Natl. Acad. Sci. U.S.A.">
        <title>Comparative genomics of xylose-fermenting fungi for enhanced biofuel production.</title>
        <authorList>
            <person name="Wohlbach D.J."/>
            <person name="Kuo A."/>
            <person name="Sato T.K."/>
            <person name="Potts K.M."/>
            <person name="Salamov A.A."/>
            <person name="LaButti K.M."/>
            <person name="Sun H."/>
            <person name="Clum A."/>
            <person name="Pangilinan J.L."/>
            <person name="Lindquist E.A."/>
            <person name="Lucas S."/>
            <person name="Lapidus A."/>
            <person name="Jin M."/>
            <person name="Gunawan C."/>
            <person name="Balan V."/>
            <person name="Dale B.E."/>
            <person name="Jeffries T.W."/>
            <person name="Zinkel R."/>
            <person name="Barry K.W."/>
            <person name="Grigoriev I.V."/>
            <person name="Gasch A.P."/>
        </authorList>
    </citation>
    <scope>NUCLEOTIDE SEQUENCE [LARGE SCALE GENOMIC DNA]</scope>
    <source>
        <strain evidence="9">NRRL Y-27907 / 11-Y1</strain>
    </source>
</reference>
<dbReference type="RefSeq" id="XP_007375716.1">
    <property type="nucleotide sequence ID" value="XM_007375654.1"/>
</dbReference>
<dbReference type="SUPFAM" id="SSF48317">
    <property type="entry name" value="Acid phosphatase/Vanadium-dependent haloperoxidase"/>
    <property type="match status" value="1"/>
</dbReference>
<dbReference type="GO" id="GO:0046839">
    <property type="term" value="P:phospholipid dephosphorylation"/>
    <property type="evidence" value="ECO:0007669"/>
    <property type="project" value="TreeGrafter"/>
</dbReference>
<feature type="domain" description="Phosphatidic acid phosphatase type 2/haloperoxidase" evidence="7">
    <location>
        <begin position="114"/>
        <end position="258"/>
    </location>
</feature>
<keyword evidence="4 6" id="KW-1133">Transmembrane helix</keyword>